<evidence type="ECO:0000313" key="4">
    <source>
        <dbReference type="Proteomes" id="UP000230633"/>
    </source>
</evidence>
<name>A0AAP9CG71_9SPIR</name>
<reference evidence="3" key="2">
    <citation type="submission" date="2022-12" db="EMBL/GenBank/DDBJ databases">
        <title>Whole genome sequencing of Borrelia miyamotoi strains isolated at the Russian territory.</title>
        <authorList>
            <person name="Kuleshov K.V."/>
            <person name="Platonov A.E."/>
            <person name="Goptar I.A."/>
            <person name="Shipulin G.A."/>
            <person name="Markelov M.L."/>
            <person name="Koetsveld J."/>
            <person name="Kolyasnikova N.M."/>
            <person name="Sarksyan D.S."/>
            <person name="Toporkova M.G."/>
            <person name="Hovius J.W."/>
        </authorList>
    </citation>
    <scope>NUCLEOTIDE SEQUENCE</scope>
    <source>
        <strain evidence="4">Yekat-1</strain>
        <strain evidence="3">Yekat-76</strain>
        <plasmid evidence="3">lp72</plasmid>
        <plasmid evidence="4">pYekat-1-lp72</plasmid>
    </source>
</reference>
<sequence>MTSTHLDDVRSLDHMGVNYSEVYKGFGLTESLDADDSDLRQSEVPVEEERVVPEIQLDFQLKSGTKLGVGDDNKDKNDGREGNNTVDGKKIGINKQYVEDNGNLVDEENKIQDYDILDF</sequence>
<feature type="compositionally biased region" description="Basic and acidic residues" evidence="1">
    <location>
        <begin position="69"/>
        <end position="81"/>
    </location>
</feature>
<protein>
    <submittedName>
        <fullName evidence="3">Uncharacterized protein</fullName>
    </submittedName>
</protein>
<dbReference type="Proteomes" id="UP000230633">
    <property type="component" value="Plasmid pYekat-1-lp72"/>
</dbReference>
<gene>
    <name evidence="2" type="ORF">CNO13_04535</name>
    <name evidence="3" type="ORF">EZU67_04510</name>
</gene>
<accession>A0AAP9CG71</accession>
<organism evidence="3 5">
    <name type="scientific">Borrelia miyamotoi</name>
    <dbReference type="NCBI Taxonomy" id="47466"/>
    <lineage>
        <taxon>Bacteria</taxon>
        <taxon>Pseudomonadati</taxon>
        <taxon>Spirochaetota</taxon>
        <taxon>Spirochaetia</taxon>
        <taxon>Spirochaetales</taxon>
        <taxon>Borreliaceae</taxon>
        <taxon>Borrelia</taxon>
    </lineage>
</organism>
<reference evidence="5" key="1">
    <citation type="submission" date="2019-03" db="EMBL/GenBank/DDBJ databases">
        <title>Whole genome sequencing of Borrelia miyamotoi strains isolated at the Russian territory.</title>
        <authorList>
            <person name="Kuleshov K.V."/>
            <person name="Platonov A.E."/>
            <person name="Goptar I.A."/>
            <person name="Shipulin G.A."/>
            <person name="Markelov M.L."/>
            <person name="Koetsveld J."/>
            <person name="Kolyasnikova N.M."/>
            <person name="Sarksyan D.S."/>
            <person name="Toporkova M.G."/>
            <person name="Hovius J.W."/>
        </authorList>
    </citation>
    <scope>NUCLEOTIDE SEQUENCE [LARGE SCALE GENOMIC DNA]</scope>
    <source>
        <strain evidence="2">Yekat-1</strain>
        <strain evidence="5">Yekat-76</strain>
        <plasmid evidence="5">lp72</plasmid>
        <plasmid evidence="2">pYekat-1-lp72</plasmid>
    </source>
</reference>
<keyword evidence="4" id="KW-1185">Reference proteome</keyword>
<keyword evidence="3" id="KW-0614">Plasmid</keyword>
<dbReference type="EMBL" id="CP024334">
    <property type="protein sequence ID" value="ATQ16454.2"/>
    <property type="molecule type" value="Genomic_DNA"/>
</dbReference>
<dbReference type="AlphaFoldDB" id="A0AAP9CG71"/>
<evidence type="ECO:0000256" key="1">
    <source>
        <dbReference type="SAM" id="MobiDB-lite"/>
    </source>
</evidence>
<proteinExistence type="predicted"/>
<dbReference type="RefSeq" id="WP_132987280.1">
    <property type="nucleotide sequence ID" value="NZ_CP024317.2"/>
</dbReference>
<geneLocation type="plasmid" evidence="2 4">
    <name>pYekat-1-lp72</name>
</geneLocation>
<evidence type="ECO:0000313" key="2">
    <source>
        <dbReference type="EMBL" id="ATQ16454.2"/>
    </source>
</evidence>
<dbReference type="EMBL" id="CP036558">
    <property type="protein sequence ID" value="QBK62435.2"/>
    <property type="molecule type" value="Genomic_DNA"/>
</dbReference>
<dbReference type="Proteomes" id="UP000291995">
    <property type="component" value="Plasmid lp72"/>
</dbReference>
<feature type="region of interest" description="Disordered" evidence="1">
    <location>
        <begin position="63"/>
        <end position="89"/>
    </location>
</feature>
<evidence type="ECO:0000313" key="5">
    <source>
        <dbReference type="Proteomes" id="UP000291995"/>
    </source>
</evidence>
<evidence type="ECO:0000313" key="3">
    <source>
        <dbReference type="EMBL" id="QBK62435.2"/>
    </source>
</evidence>
<geneLocation type="plasmid" evidence="3 5">
    <name>lp72</name>
</geneLocation>